<sequence length="382" mass="43186">MSYFVDAIHRQLRAPRRQRVRHARAKAFQCVCGQPIFFSNTECLNCHRQLGFDPKRGHVLALDEGAAPDTWREAGRARGKTYKRCANYAMPALCNWLLPAHAPDTLCIACNLNRTIPDLSVPENGPLWFKVEAAKRQMIAQLMTLGLPLRPSVAPDDGGLAFDLLAPVADGAPLLTGHAQGLITINILEADDAYRVKVREDMREPYRTLVGHFRHEVGHYYWDQLIAGSPWLEPFRQVFGDEQIDYAQALQRNYEEGPPADWDLHYISTYASCHPWEDWAETWAHYLHMMDTLDTAISFGVTRMAVEQSYEPFTVESLYDPQDPDGQAFLDLVNAWVALTGVLNELSRSMGQRDFYPFVLPAEVVGKLQFVHRVVAGASRSS</sequence>
<keyword evidence="3" id="KW-1185">Reference proteome</keyword>
<dbReference type="AlphaFoldDB" id="A0A6S6YLQ4"/>
<dbReference type="PIRSF" id="PIRSF012641">
    <property type="entry name" value="UCP012641"/>
    <property type="match status" value="1"/>
</dbReference>
<dbReference type="Pfam" id="PF15887">
    <property type="entry name" value="Peptidase_Mx"/>
    <property type="match status" value="1"/>
</dbReference>
<accession>A0A6S6YLQ4</accession>
<evidence type="ECO:0000313" key="3">
    <source>
        <dbReference type="Proteomes" id="UP000494108"/>
    </source>
</evidence>
<dbReference type="InterPro" id="IPR031321">
    <property type="entry name" value="UCP012641"/>
</dbReference>
<dbReference type="Gene3D" id="3.40.390.70">
    <property type="match status" value="1"/>
</dbReference>
<evidence type="ECO:0000313" key="2">
    <source>
        <dbReference type="EMBL" id="CAB3628705.1"/>
    </source>
</evidence>
<dbReference type="RefSeq" id="WP_175173070.1">
    <property type="nucleotide sequence ID" value="NZ_CADIJX010000001.1"/>
</dbReference>
<feature type="domain" description="Zinc-ribbon" evidence="1">
    <location>
        <begin position="28"/>
        <end position="120"/>
    </location>
</feature>
<reference evidence="2 3" key="1">
    <citation type="submission" date="2020-04" db="EMBL/GenBank/DDBJ databases">
        <authorList>
            <person name="De Canck E."/>
        </authorList>
    </citation>
    <scope>NUCLEOTIDE SEQUENCE [LARGE SCALE GENOMIC DNA]</scope>
    <source>
        <strain evidence="2 3">LMG 3431</strain>
    </source>
</reference>
<name>A0A6S6YLQ4_9BURK</name>
<protein>
    <recommendedName>
        <fullName evidence="1">Zinc-ribbon domain-containing protein</fullName>
    </recommendedName>
</protein>
<organism evidence="2 3">
    <name type="scientific">Achromobacter pestifer</name>
    <dbReference type="NCBI Taxonomy" id="1353889"/>
    <lineage>
        <taxon>Bacteria</taxon>
        <taxon>Pseudomonadati</taxon>
        <taxon>Pseudomonadota</taxon>
        <taxon>Betaproteobacteria</taxon>
        <taxon>Burkholderiales</taxon>
        <taxon>Alcaligenaceae</taxon>
        <taxon>Achromobacter</taxon>
    </lineage>
</organism>
<dbReference type="EMBL" id="CADIJX010000001">
    <property type="protein sequence ID" value="CAB3628705.1"/>
    <property type="molecule type" value="Genomic_DNA"/>
</dbReference>
<gene>
    <name evidence="2" type="ORF">LMG3431_00754</name>
</gene>
<proteinExistence type="predicted"/>
<dbReference type="Proteomes" id="UP000494108">
    <property type="component" value="Unassembled WGS sequence"/>
</dbReference>
<evidence type="ECO:0000259" key="1">
    <source>
        <dbReference type="Pfam" id="PF10005"/>
    </source>
</evidence>
<dbReference type="InterPro" id="IPR011201">
    <property type="entry name" value="Zinc-ribbon_6_bact"/>
</dbReference>
<dbReference type="Pfam" id="PF10005">
    <property type="entry name" value="Zn_ribbon_DZR_6"/>
    <property type="match status" value="1"/>
</dbReference>